<evidence type="ECO:0008006" key="17">
    <source>
        <dbReference type="Google" id="ProtNLM"/>
    </source>
</evidence>
<evidence type="ECO:0000256" key="12">
    <source>
        <dbReference type="ARBA" id="ARBA00023242"/>
    </source>
</evidence>
<dbReference type="PANTHER" id="PTHR13269:SF6">
    <property type="entry name" value="NUCLEOPORIN NDC1"/>
    <property type="match status" value="1"/>
</dbReference>
<evidence type="ECO:0000256" key="7">
    <source>
        <dbReference type="ARBA" id="ARBA00022927"/>
    </source>
</evidence>
<name>A0A409WLL9_PSICY</name>
<dbReference type="GO" id="GO:0005816">
    <property type="term" value="C:spindle pole body"/>
    <property type="evidence" value="ECO:0007669"/>
    <property type="project" value="TreeGrafter"/>
</dbReference>
<evidence type="ECO:0000256" key="13">
    <source>
        <dbReference type="SAM" id="MobiDB-lite"/>
    </source>
</evidence>
<dbReference type="InParanoid" id="A0A409WLL9"/>
<organism evidence="15 16">
    <name type="scientific">Psilocybe cyanescens</name>
    <dbReference type="NCBI Taxonomy" id="93625"/>
    <lineage>
        <taxon>Eukaryota</taxon>
        <taxon>Fungi</taxon>
        <taxon>Dikarya</taxon>
        <taxon>Basidiomycota</taxon>
        <taxon>Agaricomycotina</taxon>
        <taxon>Agaricomycetes</taxon>
        <taxon>Agaricomycetidae</taxon>
        <taxon>Agaricales</taxon>
        <taxon>Agaricineae</taxon>
        <taxon>Strophariaceae</taxon>
        <taxon>Psilocybe</taxon>
    </lineage>
</organism>
<sequence length="691" mass="76273">MSKTVQNASSSRIGTPTPMTPVRAITSKISTRSAPSVPPATQAYEPLLKSLFQHRLKFVLLFTAAVTWFIDGFWAWWQLGSPKIWEILTLPLSPWIVFLALSWITVALPITMLRKVFLRAQRSGAASPLDIIKMSASQNSTKIASAVYFLSALSALVIHTVMAYYYEPDTRGDPKLSLFVKSKKHPYYLNGRIVFMLFAQASTALAFSLRGAMIDRFAYRWTQSTQSGDAPKFLTIAMATFVSVVFATMAIITAAVLFASARISLPILYKIPLVSLLLRPFTAHFLKGQWSVLLPLTHVPLLVRAWFLAFITFVNWEIADALFEHVISEPAPVSTLTADANTTVISGLSSDDKIFKYFAYSELRDLAKDQSTSAAARRTALFGDQQSALNLWSFLVRESLPLLENDYQVFLRRGQPAPPPLPPAPVTPKVTMSPNIATPTPLLRQRIFKTAPESPGQAALDALASDGPIAKVVDVGADAAHIPELFRSLETQVISSPIAAEAKKNVETAAGLGSRIKGRVASATTSIWNRYAPESLKESVTRIVAWSSKKRLSKEVEASLPFRELDVVVVEALSYLICASLSEDRYGTVQRDIPKVLESMVSFLSAIEEYQIKISALQKPAPQAPVSRQEQQEFEALAIEIQKSHEVLALVGDGLKEGLARIVRTFGDKLLAFKFPPRIAHKLQEFLDYST</sequence>
<dbReference type="AlphaFoldDB" id="A0A409WLL9"/>
<keyword evidence="9" id="KW-0811">Translocation</keyword>
<feature type="region of interest" description="Disordered" evidence="13">
    <location>
        <begin position="1"/>
        <end position="20"/>
    </location>
</feature>
<feature type="transmembrane region" description="Helical" evidence="14">
    <location>
        <begin position="143"/>
        <end position="166"/>
    </location>
</feature>
<comment type="caution">
    <text evidence="15">The sequence shown here is derived from an EMBL/GenBank/DDBJ whole genome shotgun (WGS) entry which is preliminary data.</text>
</comment>
<keyword evidence="16" id="KW-1185">Reference proteome</keyword>
<dbReference type="InterPro" id="IPR019049">
    <property type="entry name" value="Nucleoporin_prot_Ndc1/Nup"/>
</dbReference>
<reference evidence="15 16" key="1">
    <citation type="journal article" date="2018" name="Evol. Lett.">
        <title>Horizontal gene cluster transfer increased hallucinogenic mushroom diversity.</title>
        <authorList>
            <person name="Reynolds H.T."/>
            <person name="Vijayakumar V."/>
            <person name="Gluck-Thaler E."/>
            <person name="Korotkin H.B."/>
            <person name="Matheny P.B."/>
            <person name="Slot J.C."/>
        </authorList>
    </citation>
    <scope>NUCLEOTIDE SEQUENCE [LARGE SCALE GENOMIC DNA]</scope>
    <source>
        <strain evidence="15 16">2631</strain>
    </source>
</reference>
<dbReference type="GO" id="GO:0070762">
    <property type="term" value="C:nuclear pore transmembrane ring"/>
    <property type="evidence" value="ECO:0007669"/>
    <property type="project" value="TreeGrafter"/>
</dbReference>
<keyword evidence="8 14" id="KW-1133">Transmembrane helix</keyword>
<feature type="compositionally biased region" description="Polar residues" evidence="13">
    <location>
        <begin position="1"/>
        <end position="14"/>
    </location>
</feature>
<evidence type="ECO:0000256" key="2">
    <source>
        <dbReference type="ARBA" id="ARBA00004567"/>
    </source>
</evidence>
<dbReference type="GO" id="GO:0030674">
    <property type="term" value="F:protein-macromolecule adaptor activity"/>
    <property type="evidence" value="ECO:0007669"/>
    <property type="project" value="TreeGrafter"/>
</dbReference>
<evidence type="ECO:0000256" key="11">
    <source>
        <dbReference type="ARBA" id="ARBA00023136"/>
    </source>
</evidence>
<evidence type="ECO:0000256" key="3">
    <source>
        <dbReference type="ARBA" id="ARBA00005760"/>
    </source>
</evidence>
<dbReference type="GO" id="GO:0006999">
    <property type="term" value="P:nuclear pore organization"/>
    <property type="evidence" value="ECO:0007669"/>
    <property type="project" value="TreeGrafter"/>
</dbReference>
<dbReference type="GO" id="GO:0031965">
    <property type="term" value="C:nuclear membrane"/>
    <property type="evidence" value="ECO:0007669"/>
    <property type="project" value="UniProtKB-SubCell"/>
</dbReference>
<evidence type="ECO:0000256" key="10">
    <source>
        <dbReference type="ARBA" id="ARBA00023132"/>
    </source>
</evidence>
<dbReference type="STRING" id="93625.A0A409WLL9"/>
<gene>
    <name evidence="15" type="ORF">CVT25_002615</name>
</gene>
<keyword evidence="7" id="KW-0653">Protein transport</keyword>
<keyword evidence="6" id="KW-0509">mRNA transport</keyword>
<feature type="transmembrane region" description="Helical" evidence="14">
    <location>
        <begin position="92"/>
        <end position="113"/>
    </location>
</feature>
<comment type="similarity">
    <text evidence="3">Belongs to the NDC1 family.</text>
</comment>
<feature type="transmembrane region" description="Helical" evidence="14">
    <location>
        <begin position="193"/>
        <end position="212"/>
    </location>
</feature>
<evidence type="ECO:0000256" key="14">
    <source>
        <dbReference type="SAM" id="Phobius"/>
    </source>
</evidence>
<keyword evidence="4" id="KW-0813">Transport</keyword>
<evidence type="ECO:0000256" key="8">
    <source>
        <dbReference type="ARBA" id="ARBA00022989"/>
    </source>
</evidence>
<dbReference type="PANTHER" id="PTHR13269">
    <property type="entry name" value="NUCLEOPORIN NDC1"/>
    <property type="match status" value="1"/>
</dbReference>
<protein>
    <recommendedName>
        <fullName evidence="17">Nucleoporin protein Ndc1-Nup</fullName>
    </recommendedName>
</protein>
<evidence type="ECO:0000256" key="4">
    <source>
        <dbReference type="ARBA" id="ARBA00022448"/>
    </source>
</evidence>
<keyword evidence="11 14" id="KW-0472">Membrane</keyword>
<feature type="transmembrane region" description="Helical" evidence="14">
    <location>
        <begin position="58"/>
        <end position="77"/>
    </location>
</feature>
<evidence type="ECO:0000256" key="5">
    <source>
        <dbReference type="ARBA" id="ARBA00022692"/>
    </source>
</evidence>
<dbReference type="OrthoDB" id="67850at2759"/>
<dbReference type="EMBL" id="NHYD01003375">
    <property type="protein sequence ID" value="PPQ79453.1"/>
    <property type="molecule type" value="Genomic_DNA"/>
</dbReference>
<dbReference type="Pfam" id="PF09531">
    <property type="entry name" value="Ndc1_Nup"/>
    <property type="match status" value="1"/>
</dbReference>
<evidence type="ECO:0000313" key="15">
    <source>
        <dbReference type="EMBL" id="PPQ79453.1"/>
    </source>
</evidence>
<evidence type="ECO:0000256" key="6">
    <source>
        <dbReference type="ARBA" id="ARBA00022816"/>
    </source>
</evidence>
<proteinExistence type="inferred from homology"/>
<feature type="transmembrane region" description="Helical" evidence="14">
    <location>
        <begin position="233"/>
        <end position="261"/>
    </location>
</feature>
<dbReference type="GO" id="GO:0015031">
    <property type="term" value="P:protein transport"/>
    <property type="evidence" value="ECO:0007669"/>
    <property type="project" value="UniProtKB-KW"/>
</dbReference>
<dbReference type="GO" id="GO:0070631">
    <property type="term" value="P:spindle pole body localization"/>
    <property type="evidence" value="ECO:0007669"/>
    <property type="project" value="TreeGrafter"/>
</dbReference>
<evidence type="ECO:0000256" key="1">
    <source>
        <dbReference type="ARBA" id="ARBA00004232"/>
    </source>
</evidence>
<dbReference type="GO" id="GO:0051028">
    <property type="term" value="P:mRNA transport"/>
    <property type="evidence" value="ECO:0007669"/>
    <property type="project" value="UniProtKB-KW"/>
</dbReference>
<evidence type="ECO:0000313" key="16">
    <source>
        <dbReference type="Proteomes" id="UP000283269"/>
    </source>
</evidence>
<accession>A0A409WLL9</accession>
<dbReference type="Proteomes" id="UP000283269">
    <property type="component" value="Unassembled WGS sequence"/>
</dbReference>
<keyword evidence="12" id="KW-0539">Nucleus</keyword>
<keyword evidence="10" id="KW-0906">Nuclear pore complex</keyword>
<evidence type="ECO:0000256" key="9">
    <source>
        <dbReference type="ARBA" id="ARBA00023010"/>
    </source>
</evidence>
<comment type="subcellular location">
    <subcellularLocation>
        <location evidence="1">Nucleus membrane</location>
        <topology evidence="1">Multi-pass membrane protein</topology>
    </subcellularLocation>
    <subcellularLocation>
        <location evidence="2">Nucleus</location>
        <location evidence="2">Nuclear pore complex</location>
    </subcellularLocation>
</comment>
<keyword evidence="5 14" id="KW-0812">Transmembrane</keyword>